<dbReference type="OrthoDB" id="5570877at2"/>
<gene>
    <name evidence="2" type="ORF">EV147_0335</name>
</gene>
<dbReference type="GO" id="GO:0016747">
    <property type="term" value="F:acyltransferase activity, transferring groups other than amino-acyl groups"/>
    <property type="evidence" value="ECO:0007669"/>
    <property type="project" value="InterPro"/>
</dbReference>
<dbReference type="SUPFAM" id="SSF55729">
    <property type="entry name" value="Acyl-CoA N-acyltransferases (Nat)"/>
    <property type="match status" value="1"/>
</dbReference>
<dbReference type="Proteomes" id="UP000291078">
    <property type="component" value="Unassembled WGS sequence"/>
</dbReference>
<dbReference type="Gene3D" id="3.40.630.30">
    <property type="match status" value="1"/>
</dbReference>
<dbReference type="Pfam" id="PF13527">
    <property type="entry name" value="Acetyltransf_9"/>
    <property type="match status" value="1"/>
</dbReference>
<feature type="domain" description="N-acetyltransferase" evidence="1">
    <location>
        <begin position="5"/>
        <end position="155"/>
    </location>
</feature>
<reference evidence="2 3" key="1">
    <citation type="journal article" date="2015" name="Stand. Genomic Sci.">
        <title>Genomic Encyclopedia of Bacterial and Archaeal Type Strains, Phase III: the genomes of soil and plant-associated and newly described type strains.</title>
        <authorList>
            <person name="Whitman W.B."/>
            <person name="Woyke T."/>
            <person name="Klenk H.P."/>
            <person name="Zhou Y."/>
            <person name="Lilburn T.G."/>
            <person name="Beck B.J."/>
            <person name="De Vos P."/>
            <person name="Vandamme P."/>
            <person name="Eisen J.A."/>
            <person name="Garrity G."/>
            <person name="Hugenholtz P."/>
            <person name="Kyrpides N.C."/>
        </authorList>
    </citation>
    <scope>NUCLEOTIDE SEQUENCE [LARGE SCALE GENOMIC DNA]</scope>
    <source>
        <strain evidence="2 3">ASC-9842</strain>
    </source>
</reference>
<keyword evidence="3" id="KW-1185">Reference proteome</keyword>
<dbReference type="InterPro" id="IPR016181">
    <property type="entry name" value="Acyl_CoA_acyltransferase"/>
</dbReference>
<proteinExistence type="predicted"/>
<protein>
    <submittedName>
        <fullName evidence="2">Acetyltransferase (GNAT) family protein</fullName>
    </submittedName>
</protein>
<evidence type="ECO:0000313" key="3">
    <source>
        <dbReference type="Proteomes" id="UP000291078"/>
    </source>
</evidence>
<keyword evidence="2" id="KW-0808">Transferase</keyword>
<evidence type="ECO:0000313" key="2">
    <source>
        <dbReference type="EMBL" id="RZT41348.1"/>
    </source>
</evidence>
<dbReference type="PROSITE" id="PS51186">
    <property type="entry name" value="GNAT"/>
    <property type="match status" value="1"/>
</dbReference>
<name>A0A4Q7S6L1_9BURK</name>
<organism evidence="2 3">
    <name type="scientific">Cupriavidus agavae</name>
    <dbReference type="NCBI Taxonomy" id="1001822"/>
    <lineage>
        <taxon>Bacteria</taxon>
        <taxon>Pseudomonadati</taxon>
        <taxon>Pseudomonadota</taxon>
        <taxon>Betaproteobacteria</taxon>
        <taxon>Burkholderiales</taxon>
        <taxon>Burkholderiaceae</taxon>
        <taxon>Cupriavidus</taxon>
    </lineage>
</organism>
<sequence length="286" mass="31568">MFDFVPTRSDGDALREYAELFRASFPDAGHLNETYLKWLYSENPSGKVVGFDAYAEGRLAAHYVTVPADVFIQGVRQRGLLSLNTATHPDFQGKGLFTELARRTYERGAELGFNFVYGVANANSTPGFIRKLGFQLVRPLDAKISLGHVAKVDWPAVCRTAAFRRQWTEAHLAWRARNPQNAIRFASNRDGVLTAFASTDKPGVVVAGEFSPDGPVTALPCASVPILPRLFIGLLPEASRRRGLAIDVPKALRPSPLNLIYLSLDQKQKTLPADQIALSFLDFDAY</sequence>
<dbReference type="InterPro" id="IPR000182">
    <property type="entry name" value="GNAT_dom"/>
</dbReference>
<evidence type="ECO:0000259" key="1">
    <source>
        <dbReference type="PROSITE" id="PS51186"/>
    </source>
</evidence>
<dbReference type="EMBL" id="SGXM01000001">
    <property type="protein sequence ID" value="RZT41348.1"/>
    <property type="molecule type" value="Genomic_DNA"/>
</dbReference>
<dbReference type="RefSeq" id="WP_130389394.1">
    <property type="nucleotide sequence ID" value="NZ_SGXM01000001.1"/>
</dbReference>
<comment type="caution">
    <text evidence="2">The sequence shown here is derived from an EMBL/GenBank/DDBJ whole genome shotgun (WGS) entry which is preliminary data.</text>
</comment>
<dbReference type="AlphaFoldDB" id="A0A4Q7S6L1"/>
<accession>A0A4Q7S6L1</accession>